<dbReference type="EMBL" id="JACCCW010000001">
    <property type="protein sequence ID" value="NYF79046.1"/>
    <property type="molecule type" value="Genomic_DNA"/>
</dbReference>
<dbReference type="SUPFAM" id="SSF88946">
    <property type="entry name" value="Sigma2 domain of RNA polymerase sigma factors"/>
    <property type="match status" value="1"/>
</dbReference>
<name>A0A7Y9TFQ4_9BACT</name>
<dbReference type="NCBIfam" id="TIGR02937">
    <property type="entry name" value="sigma70-ECF"/>
    <property type="match status" value="1"/>
</dbReference>
<dbReference type="SUPFAM" id="SSF88659">
    <property type="entry name" value="Sigma3 and sigma4 domains of RNA polymerase sigma factors"/>
    <property type="match status" value="1"/>
</dbReference>
<keyword evidence="5 6" id="KW-0804">Transcription</keyword>
<evidence type="ECO:0000256" key="2">
    <source>
        <dbReference type="ARBA" id="ARBA00023015"/>
    </source>
</evidence>
<dbReference type="InterPro" id="IPR000838">
    <property type="entry name" value="RNA_pol_sigma70_ECF_CS"/>
</dbReference>
<comment type="caution">
    <text evidence="8">The sequence shown here is derived from an EMBL/GenBank/DDBJ whole genome shotgun (WGS) entry which is preliminary data.</text>
</comment>
<evidence type="ECO:0000256" key="3">
    <source>
        <dbReference type="ARBA" id="ARBA00023082"/>
    </source>
</evidence>
<dbReference type="Gene3D" id="1.10.10.10">
    <property type="entry name" value="Winged helix-like DNA-binding domain superfamily/Winged helix DNA-binding domain"/>
    <property type="match status" value="1"/>
</dbReference>
<comment type="similarity">
    <text evidence="1 6">Belongs to the sigma-70 factor family. ECF subfamily.</text>
</comment>
<dbReference type="Pfam" id="PF04542">
    <property type="entry name" value="Sigma70_r2"/>
    <property type="match status" value="1"/>
</dbReference>
<dbReference type="GO" id="GO:0006352">
    <property type="term" value="P:DNA-templated transcription initiation"/>
    <property type="evidence" value="ECO:0007669"/>
    <property type="project" value="InterPro"/>
</dbReference>
<dbReference type="InterPro" id="IPR014284">
    <property type="entry name" value="RNA_pol_sigma-70_dom"/>
</dbReference>
<sequence length="247" mass="27923">MKDPKASTLLQQTDTNVLVQLARSGDCDAFTELMLRHDSIVRRTAYSILKNLEDAEDVAQESYLKVFRKVHTFEGSSKFSTWLTRIVINTSLMRLRQKRSRPAFSLEELTDGDVSSFLPLADPCLDPEQHSCTADLRTRLYEAVCKLPTQLREIAEDQIYAELPIKDLADRRGITVAAAKSRAYRARKILFGSLQPPPSRLKATRGVAAMNASRETCPLISPKTDHWRNEAALDMQRDRVRDGQTVS</sequence>
<gene>
    <name evidence="8" type="ORF">HDF17_001333</name>
</gene>
<proteinExistence type="inferred from homology"/>
<feature type="domain" description="RNA polymerase sigma-70 region 2" evidence="7">
    <location>
        <begin position="35"/>
        <end position="100"/>
    </location>
</feature>
<dbReference type="Gene3D" id="1.10.1740.10">
    <property type="match status" value="1"/>
</dbReference>
<dbReference type="PANTHER" id="PTHR43133:SF51">
    <property type="entry name" value="RNA POLYMERASE SIGMA FACTOR"/>
    <property type="match status" value="1"/>
</dbReference>
<evidence type="ECO:0000313" key="9">
    <source>
        <dbReference type="Proteomes" id="UP000589520"/>
    </source>
</evidence>
<evidence type="ECO:0000313" key="8">
    <source>
        <dbReference type="EMBL" id="NYF79046.1"/>
    </source>
</evidence>
<dbReference type="RefSeq" id="WP_179488951.1">
    <property type="nucleotide sequence ID" value="NZ_JACCCW010000001.1"/>
</dbReference>
<dbReference type="InterPro" id="IPR013325">
    <property type="entry name" value="RNA_pol_sigma_r2"/>
</dbReference>
<protein>
    <recommendedName>
        <fullName evidence="6">RNA polymerase sigma factor</fullName>
    </recommendedName>
</protein>
<dbReference type="GO" id="GO:0003677">
    <property type="term" value="F:DNA binding"/>
    <property type="evidence" value="ECO:0007669"/>
    <property type="project" value="UniProtKB-KW"/>
</dbReference>
<keyword evidence="2 6" id="KW-0805">Transcription regulation</keyword>
<keyword evidence="4 6" id="KW-0238">DNA-binding</keyword>
<reference evidence="8 9" key="1">
    <citation type="submission" date="2020-07" db="EMBL/GenBank/DDBJ databases">
        <title>Genomic Encyclopedia of Type Strains, Phase IV (KMG-V): Genome sequencing to study the core and pangenomes of soil and plant-associated prokaryotes.</title>
        <authorList>
            <person name="Whitman W."/>
        </authorList>
    </citation>
    <scope>NUCLEOTIDE SEQUENCE [LARGE SCALE GENOMIC DNA]</scope>
    <source>
        <strain evidence="8 9">X4EP2</strain>
    </source>
</reference>
<accession>A0A7Y9TFQ4</accession>
<dbReference type="InterPro" id="IPR007627">
    <property type="entry name" value="RNA_pol_sigma70_r2"/>
</dbReference>
<dbReference type="InterPro" id="IPR039425">
    <property type="entry name" value="RNA_pol_sigma-70-like"/>
</dbReference>
<evidence type="ECO:0000256" key="5">
    <source>
        <dbReference type="ARBA" id="ARBA00023163"/>
    </source>
</evidence>
<organism evidence="8 9">
    <name type="scientific">Granulicella arctica</name>
    <dbReference type="NCBI Taxonomy" id="940613"/>
    <lineage>
        <taxon>Bacteria</taxon>
        <taxon>Pseudomonadati</taxon>
        <taxon>Acidobacteriota</taxon>
        <taxon>Terriglobia</taxon>
        <taxon>Terriglobales</taxon>
        <taxon>Acidobacteriaceae</taxon>
        <taxon>Granulicella</taxon>
    </lineage>
</organism>
<keyword evidence="9" id="KW-1185">Reference proteome</keyword>
<dbReference type="AlphaFoldDB" id="A0A7Y9TFQ4"/>
<evidence type="ECO:0000256" key="4">
    <source>
        <dbReference type="ARBA" id="ARBA00023125"/>
    </source>
</evidence>
<evidence type="ECO:0000256" key="1">
    <source>
        <dbReference type="ARBA" id="ARBA00010641"/>
    </source>
</evidence>
<dbReference type="InterPro" id="IPR036388">
    <property type="entry name" value="WH-like_DNA-bd_sf"/>
</dbReference>
<keyword evidence="3 6" id="KW-0731">Sigma factor</keyword>
<dbReference type="GO" id="GO:0016987">
    <property type="term" value="F:sigma factor activity"/>
    <property type="evidence" value="ECO:0007669"/>
    <property type="project" value="UniProtKB-KW"/>
</dbReference>
<dbReference type="InterPro" id="IPR013324">
    <property type="entry name" value="RNA_pol_sigma_r3/r4-like"/>
</dbReference>
<dbReference type="PANTHER" id="PTHR43133">
    <property type="entry name" value="RNA POLYMERASE ECF-TYPE SIGMA FACTO"/>
    <property type="match status" value="1"/>
</dbReference>
<evidence type="ECO:0000259" key="7">
    <source>
        <dbReference type="Pfam" id="PF04542"/>
    </source>
</evidence>
<dbReference type="PROSITE" id="PS01063">
    <property type="entry name" value="SIGMA70_ECF"/>
    <property type="match status" value="1"/>
</dbReference>
<evidence type="ECO:0000256" key="6">
    <source>
        <dbReference type="RuleBase" id="RU000716"/>
    </source>
</evidence>
<dbReference type="Proteomes" id="UP000589520">
    <property type="component" value="Unassembled WGS sequence"/>
</dbReference>